<accession>A0A7W6BX57</accession>
<gene>
    <name evidence="1" type="ORF">GGR05_002917</name>
</gene>
<protein>
    <submittedName>
        <fullName evidence="1">Uncharacterized protein</fullName>
    </submittedName>
</protein>
<evidence type="ECO:0000313" key="1">
    <source>
        <dbReference type="EMBL" id="MBB3936763.1"/>
    </source>
</evidence>
<evidence type="ECO:0000313" key="2">
    <source>
        <dbReference type="Proteomes" id="UP000531216"/>
    </source>
</evidence>
<dbReference type="Proteomes" id="UP000531216">
    <property type="component" value="Unassembled WGS sequence"/>
</dbReference>
<comment type="caution">
    <text evidence="1">The sequence shown here is derived from an EMBL/GenBank/DDBJ whole genome shotgun (WGS) entry which is preliminary data.</text>
</comment>
<name>A0A7W6BX57_9HYPH</name>
<sequence length="90" mass="9060">MAAQDPYSSNAPTADGPANRLFAVVPSDSLDLAFVTTGLFVGTGGDLAVQDRTTGETVVFRNLADGAGLPIRVGRVLATGTTAGHIVGMA</sequence>
<dbReference type="RefSeq" id="WP_090961947.1">
    <property type="nucleotide sequence ID" value="NZ_CP181348.1"/>
</dbReference>
<proteinExistence type="predicted"/>
<dbReference type="EMBL" id="JACIDO010000005">
    <property type="protein sequence ID" value="MBB3936763.1"/>
    <property type="molecule type" value="Genomic_DNA"/>
</dbReference>
<dbReference type="AlphaFoldDB" id="A0A7W6BX57"/>
<keyword evidence="2" id="KW-1185">Reference proteome</keyword>
<reference evidence="1 2" key="1">
    <citation type="submission" date="2020-08" db="EMBL/GenBank/DDBJ databases">
        <title>Genomic Encyclopedia of Type Strains, Phase IV (KMG-IV): sequencing the most valuable type-strain genomes for metagenomic binning, comparative biology and taxonomic classification.</title>
        <authorList>
            <person name="Goeker M."/>
        </authorList>
    </citation>
    <scope>NUCLEOTIDE SEQUENCE [LARGE SCALE GENOMIC DNA]</scope>
    <source>
        <strain evidence="1 2">DSM 25024</strain>
    </source>
</reference>
<dbReference type="OrthoDB" id="7916272at2"/>
<organism evidence="1 2">
    <name type="scientific">Aureimonas phyllosphaerae</name>
    <dbReference type="NCBI Taxonomy" id="1166078"/>
    <lineage>
        <taxon>Bacteria</taxon>
        <taxon>Pseudomonadati</taxon>
        <taxon>Pseudomonadota</taxon>
        <taxon>Alphaproteobacteria</taxon>
        <taxon>Hyphomicrobiales</taxon>
        <taxon>Aurantimonadaceae</taxon>
        <taxon>Aureimonas</taxon>
    </lineage>
</organism>